<dbReference type="InterPro" id="IPR011765">
    <property type="entry name" value="Pept_M16_N"/>
</dbReference>
<dbReference type="PANTHER" id="PTHR11851:SF49">
    <property type="entry name" value="MITOCHONDRIAL-PROCESSING PEPTIDASE SUBUNIT ALPHA"/>
    <property type="match status" value="1"/>
</dbReference>
<dbReference type="InterPro" id="IPR007863">
    <property type="entry name" value="Peptidase_M16_C"/>
</dbReference>
<reference evidence="4" key="1">
    <citation type="submission" date="2021-04" db="EMBL/GenBank/DDBJ databases">
        <authorList>
            <person name="Postec A."/>
        </authorList>
    </citation>
    <scope>NUCLEOTIDE SEQUENCE</scope>
    <source>
        <strain evidence="4">F1F22</strain>
    </source>
</reference>
<accession>A0AAX3BDK9</accession>
<evidence type="ECO:0000259" key="2">
    <source>
        <dbReference type="Pfam" id="PF00675"/>
    </source>
</evidence>
<evidence type="ECO:0000313" key="4">
    <source>
        <dbReference type="EMBL" id="URA10305.1"/>
    </source>
</evidence>
<evidence type="ECO:0000259" key="3">
    <source>
        <dbReference type="Pfam" id="PF05193"/>
    </source>
</evidence>
<gene>
    <name evidence="4" type="ORF">KDW03_00425</name>
</gene>
<comment type="similarity">
    <text evidence="1">Belongs to the peptidase M16 family.</text>
</comment>
<evidence type="ECO:0000256" key="1">
    <source>
        <dbReference type="ARBA" id="ARBA00007261"/>
    </source>
</evidence>
<dbReference type="PANTHER" id="PTHR11851">
    <property type="entry name" value="METALLOPROTEASE"/>
    <property type="match status" value="1"/>
</dbReference>
<sequence>MKRYMLFLFGIVFLKAWGLDWETIPPLQSVETIRLSNGLVVYFQQDNSIPLVFVSVVYKVGFRNENTNQKGYTHLLEHMMFKESARYPDGLIHRIYGREAVKYNAHTDFDKTVYYVIAPPSTLETIFKIESDRMQNLLLDRHEFELERQVVADELNGYESIPEYRLNMGMMSKAFPGHPFSWRGGKASEILQASYEEVVDLYRTYYAPNNAFIVVVGQVDKKTLLALLQQYFAPLVPNKKLPVERPQPPHFQAGGLVSLTGPGKGHFGEIIFSLPGFSLTNRDSLLAYFIVEGGIIREMFHEAMMDGSLLSLYYKGNPSFPGTQVEKSYLDREVERARKMLYYRMLIRHQDIGERGMFLTEFLRYGDLQSLKKWFQTLDSITSDEVAQFLKTYLVSSNAVSGYFTATYFADEKRSFSFSSPMEEDFHEKSGRTLLENEKKDLMLYHEKMYKETEATLKQMFHGVERYVLSNGIVILIKPIKGKKIVSLSWDFRETEFQIKKPHQMRFLMDYLTGGGPQYRLQKELAERGGRFSSFTLTVSSEDSEEAVHYLARMLINRQFSPLILEEAKEGYLREYWRRKKNPDPEEQVRRLINTSLMKEGLSLENFATPQTILSLQTKDIESLYYSMVRPENLVIAVVGDVDVSKILLRVKALFEGWKVDTPPLPLEREVLKKTTKAQRLEIRIPGEQGMGLIVGRWKVPYTNGQLWARGILLNRILGDPESSSRLMEEMRETQGLTYSMSTDLWMISPKKGGVLYACYFTTFKPMLLTMLEIYYRKFNELRLNGPDEEELLEKKMRMYAEEIFDLSHPESFASLLVYNEKMRYQYDYNLIFLRHIYESTTKDIQDLAGWAFPDGEELIILGI</sequence>
<proteinExistence type="inferred from homology"/>
<dbReference type="GO" id="GO:0046872">
    <property type="term" value="F:metal ion binding"/>
    <property type="evidence" value="ECO:0007669"/>
    <property type="project" value="InterPro"/>
</dbReference>
<reference evidence="4" key="2">
    <citation type="submission" date="2022-06" db="EMBL/GenBank/DDBJ databases">
        <title>Thermospira aquatica gen. nov., sp. nov.</title>
        <authorList>
            <person name="Ben Ali Gam Z."/>
            <person name="Labat M."/>
        </authorList>
    </citation>
    <scope>NUCLEOTIDE SEQUENCE</scope>
    <source>
        <strain evidence="4">F1F22</strain>
    </source>
</reference>
<dbReference type="Pfam" id="PF00675">
    <property type="entry name" value="Peptidase_M16"/>
    <property type="match status" value="1"/>
</dbReference>
<dbReference type="AlphaFoldDB" id="A0AAX3BDK9"/>
<feature type="domain" description="Peptidase M16 C-terminal" evidence="3">
    <location>
        <begin position="194"/>
        <end position="285"/>
    </location>
</feature>
<dbReference type="SUPFAM" id="SSF63411">
    <property type="entry name" value="LuxS/MPP-like metallohydrolase"/>
    <property type="match status" value="4"/>
</dbReference>
<name>A0AAX3BDK9_9SPIR</name>
<feature type="domain" description="Peptidase M16 N-terminal" evidence="2">
    <location>
        <begin position="42"/>
        <end position="178"/>
    </location>
</feature>
<dbReference type="InterPro" id="IPR011249">
    <property type="entry name" value="Metalloenz_LuxS/M16"/>
</dbReference>
<dbReference type="Pfam" id="PF05193">
    <property type="entry name" value="Peptidase_M16_C"/>
    <property type="match status" value="2"/>
</dbReference>
<dbReference type="KEGG" id="taqu:KDW03_00425"/>
<keyword evidence="5" id="KW-1185">Reference proteome</keyword>
<dbReference type="InterPro" id="IPR050361">
    <property type="entry name" value="MPP/UQCRC_Complex"/>
</dbReference>
<dbReference type="EMBL" id="CP073355">
    <property type="protein sequence ID" value="URA10305.1"/>
    <property type="molecule type" value="Genomic_DNA"/>
</dbReference>
<dbReference type="Gene3D" id="3.30.830.10">
    <property type="entry name" value="Metalloenzyme, LuxS/M16 peptidase-like"/>
    <property type="match status" value="4"/>
</dbReference>
<feature type="domain" description="Peptidase M16 C-terminal" evidence="3">
    <location>
        <begin position="616"/>
        <end position="797"/>
    </location>
</feature>
<dbReference type="Proteomes" id="UP001056539">
    <property type="component" value="Chromosome"/>
</dbReference>
<organism evidence="4 5">
    <name type="scientific">Thermospira aquatica</name>
    <dbReference type="NCBI Taxonomy" id="2828656"/>
    <lineage>
        <taxon>Bacteria</taxon>
        <taxon>Pseudomonadati</taxon>
        <taxon>Spirochaetota</taxon>
        <taxon>Spirochaetia</taxon>
        <taxon>Brevinematales</taxon>
        <taxon>Thermospiraceae</taxon>
        <taxon>Thermospira</taxon>
    </lineage>
</organism>
<dbReference type="RefSeq" id="WP_271435436.1">
    <property type="nucleotide sequence ID" value="NZ_CP073355.1"/>
</dbReference>
<protein>
    <submittedName>
        <fullName evidence="4">Insulinase family protein</fullName>
    </submittedName>
</protein>
<evidence type="ECO:0000313" key="5">
    <source>
        <dbReference type="Proteomes" id="UP001056539"/>
    </source>
</evidence>